<keyword evidence="2" id="KW-0808">Transferase</keyword>
<dbReference type="PROSITE" id="PS00583">
    <property type="entry name" value="PFKB_KINASES_1"/>
    <property type="match status" value="1"/>
</dbReference>
<keyword evidence="4" id="KW-0418">Kinase</keyword>
<evidence type="ECO:0000313" key="7">
    <source>
        <dbReference type="EMBL" id="BDG01635.1"/>
    </source>
</evidence>
<proteinExistence type="inferred from homology"/>
<dbReference type="PANTHER" id="PTHR43085">
    <property type="entry name" value="HEXOKINASE FAMILY MEMBER"/>
    <property type="match status" value="1"/>
</dbReference>
<evidence type="ECO:0000259" key="6">
    <source>
        <dbReference type="Pfam" id="PF00294"/>
    </source>
</evidence>
<comment type="similarity">
    <text evidence="1">Belongs to the carbohydrate kinase PfkB family.</text>
</comment>
<evidence type="ECO:0000256" key="2">
    <source>
        <dbReference type="ARBA" id="ARBA00022679"/>
    </source>
</evidence>
<keyword evidence="5" id="KW-0067">ATP-binding</keyword>
<dbReference type="EMBL" id="AP025591">
    <property type="protein sequence ID" value="BDG01635.1"/>
    <property type="molecule type" value="Genomic_DNA"/>
</dbReference>
<dbReference type="SUPFAM" id="SSF53613">
    <property type="entry name" value="Ribokinase-like"/>
    <property type="match status" value="1"/>
</dbReference>
<accession>A0ABM7WQ95</accession>
<keyword evidence="8" id="KW-1185">Reference proteome</keyword>
<keyword evidence="3" id="KW-0547">Nucleotide-binding</keyword>
<evidence type="ECO:0000313" key="8">
    <source>
        <dbReference type="Proteomes" id="UP001162891"/>
    </source>
</evidence>
<dbReference type="InterPro" id="IPR011611">
    <property type="entry name" value="PfkB_dom"/>
</dbReference>
<name>A0ABM7WQ95_9BACT</name>
<organism evidence="7 8">
    <name type="scientific">Anaeromyxobacter oryzae</name>
    <dbReference type="NCBI Taxonomy" id="2918170"/>
    <lineage>
        <taxon>Bacteria</taxon>
        <taxon>Pseudomonadati</taxon>
        <taxon>Myxococcota</taxon>
        <taxon>Myxococcia</taxon>
        <taxon>Myxococcales</taxon>
        <taxon>Cystobacterineae</taxon>
        <taxon>Anaeromyxobacteraceae</taxon>
        <taxon>Anaeromyxobacter</taxon>
    </lineage>
</organism>
<dbReference type="InterPro" id="IPR050306">
    <property type="entry name" value="PfkB_Carbo_kinase"/>
</dbReference>
<gene>
    <name evidence="7" type="primary">scrK</name>
    <name evidence="7" type="ORF">AMOR_06310</name>
</gene>
<feature type="domain" description="Carbohydrate kinase PfkB" evidence="6">
    <location>
        <begin position="1"/>
        <end position="307"/>
    </location>
</feature>
<dbReference type="RefSeq" id="WP_248358348.1">
    <property type="nucleotide sequence ID" value="NZ_AP025591.1"/>
</dbReference>
<dbReference type="InterPro" id="IPR029056">
    <property type="entry name" value="Ribokinase-like"/>
</dbReference>
<evidence type="ECO:0000256" key="3">
    <source>
        <dbReference type="ARBA" id="ARBA00022741"/>
    </source>
</evidence>
<evidence type="ECO:0000256" key="1">
    <source>
        <dbReference type="ARBA" id="ARBA00010688"/>
    </source>
</evidence>
<evidence type="ECO:0000256" key="5">
    <source>
        <dbReference type="ARBA" id="ARBA00022840"/>
    </source>
</evidence>
<dbReference type="PANTHER" id="PTHR43085:SF1">
    <property type="entry name" value="PSEUDOURIDINE KINASE-RELATED"/>
    <property type="match status" value="1"/>
</dbReference>
<dbReference type="PROSITE" id="PS00584">
    <property type="entry name" value="PFKB_KINASES_2"/>
    <property type="match status" value="1"/>
</dbReference>
<dbReference type="Gene3D" id="3.40.1190.20">
    <property type="match status" value="1"/>
</dbReference>
<dbReference type="InterPro" id="IPR002173">
    <property type="entry name" value="Carboh/pur_kinase_PfkB_CS"/>
</dbReference>
<reference evidence="8" key="1">
    <citation type="journal article" date="2022" name="Int. J. Syst. Evol. Microbiol.">
        <title>Anaeromyxobacter oryzae sp. nov., Anaeromyxobacter diazotrophicus sp. nov. and Anaeromyxobacter paludicola sp. nov., isolated from paddy soils.</title>
        <authorList>
            <person name="Itoh H."/>
            <person name="Xu Z."/>
            <person name="Mise K."/>
            <person name="Masuda Y."/>
            <person name="Ushijima N."/>
            <person name="Hayakawa C."/>
            <person name="Shiratori Y."/>
            <person name="Senoo K."/>
        </authorList>
    </citation>
    <scope>NUCLEOTIDE SEQUENCE [LARGE SCALE GENOMIC DNA]</scope>
    <source>
        <strain evidence="8">Red232</strain>
    </source>
</reference>
<sequence length="331" mass="34357">MAEVVCVGELLVDFVPTVSGTGLADAPAFKKAPGGAPANVAVGLARLGTSSAFMGKVGDDAFGLFLARTLLDAGVDVGPLRLSAEARTALAFVTLRADGEREFLFYRNPSADMLFAPEEVDADAIRAARALHFGSISLIGEPSRSATLRAVALARQGGALVSYDPNLRLALWPDAAAARAGMLRGWEEAEIAKVSEEELDFLVGTRDLAAVRRALWHDRLRLVAVTRGAAGCTFVTRDLAEDVPGFAVQTVDTTGAGDGFVAGLLHRLLAAPGALDDPRTLREACRFANAVGALTTTERGAIPALPTLPRVEALLAGVRPSQGSTTAGTGA</sequence>
<dbReference type="Proteomes" id="UP001162891">
    <property type="component" value="Chromosome"/>
</dbReference>
<dbReference type="Pfam" id="PF00294">
    <property type="entry name" value="PfkB"/>
    <property type="match status" value="1"/>
</dbReference>
<protein>
    <submittedName>
        <fullName evidence="7">Fructokinase</fullName>
    </submittedName>
</protein>
<evidence type="ECO:0000256" key="4">
    <source>
        <dbReference type="ARBA" id="ARBA00022777"/>
    </source>
</evidence>
<dbReference type="CDD" id="cd01167">
    <property type="entry name" value="bac_FRK"/>
    <property type="match status" value="1"/>
</dbReference>